<evidence type="ECO:0000313" key="8">
    <source>
        <dbReference type="EMBL" id="SHH24580.1"/>
    </source>
</evidence>
<dbReference type="STRING" id="1123350.SAMN02744040_01341"/>
<dbReference type="PROSITE" id="PS51918">
    <property type="entry name" value="RADICAL_SAM"/>
    <property type="match status" value="1"/>
</dbReference>
<dbReference type="PANTHER" id="PTHR43409:SF16">
    <property type="entry name" value="SLR0320 PROTEIN"/>
    <property type="match status" value="1"/>
</dbReference>
<dbReference type="SMART" id="SM00729">
    <property type="entry name" value="Elp3"/>
    <property type="match status" value="1"/>
</dbReference>
<dbReference type="GO" id="GO:0005829">
    <property type="term" value="C:cytosol"/>
    <property type="evidence" value="ECO:0007669"/>
    <property type="project" value="TreeGrafter"/>
</dbReference>
<dbReference type="InterPro" id="IPR051198">
    <property type="entry name" value="BchE-like"/>
</dbReference>
<dbReference type="Pfam" id="PF02310">
    <property type="entry name" value="B12-binding"/>
    <property type="match status" value="1"/>
</dbReference>
<accession>A0A1M5REP9</accession>
<protein>
    <submittedName>
        <fullName evidence="8">Radical SAM superfamily enzyme YgiQ, UPF0313 family</fullName>
    </submittedName>
</protein>
<dbReference type="GO" id="GO:0031419">
    <property type="term" value="F:cobalamin binding"/>
    <property type="evidence" value="ECO:0007669"/>
    <property type="project" value="InterPro"/>
</dbReference>
<organism evidence="8 9">
    <name type="scientific">Tepidibacter thalassicus DSM 15285</name>
    <dbReference type="NCBI Taxonomy" id="1123350"/>
    <lineage>
        <taxon>Bacteria</taxon>
        <taxon>Bacillati</taxon>
        <taxon>Bacillota</taxon>
        <taxon>Clostridia</taxon>
        <taxon>Peptostreptococcales</taxon>
        <taxon>Peptostreptococcaceae</taxon>
        <taxon>Tepidibacter</taxon>
    </lineage>
</organism>
<dbReference type="InterPro" id="IPR036724">
    <property type="entry name" value="Cobalamin-bd_sf"/>
</dbReference>
<evidence type="ECO:0000256" key="1">
    <source>
        <dbReference type="ARBA" id="ARBA00001966"/>
    </source>
</evidence>
<comment type="cofactor">
    <cofactor evidence="1">
        <name>[4Fe-4S] cluster</name>
        <dbReference type="ChEBI" id="CHEBI:49883"/>
    </cofactor>
</comment>
<dbReference type="Pfam" id="PF13311">
    <property type="entry name" value="DUF4080"/>
    <property type="match status" value="1"/>
</dbReference>
<evidence type="ECO:0000313" key="9">
    <source>
        <dbReference type="Proteomes" id="UP000242520"/>
    </source>
</evidence>
<name>A0A1M5REP9_9FIRM</name>
<dbReference type="InterPro" id="IPR058240">
    <property type="entry name" value="rSAM_sf"/>
</dbReference>
<keyword evidence="4" id="KW-0408">Iron</keyword>
<reference evidence="9" key="1">
    <citation type="submission" date="2016-11" db="EMBL/GenBank/DDBJ databases">
        <authorList>
            <person name="Varghese N."/>
            <person name="Submissions S."/>
        </authorList>
    </citation>
    <scope>NUCLEOTIDE SEQUENCE [LARGE SCALE GENOMIC DNA]</scope>
    <source>
        <strain evidence="9">DSM 15285</strain>
    </source>
</reference>
<dbReference type="Gene3D" id="3.80.30.20">
    <property type="entry name" value="tm_1862 like domain"/>
    <property type="match status" value="1"/>
</dbReference>
<evidence type="ECO:0000259" key="6">
    <source>
        <dbReference type="PROSITE" id="PS51332"/>
    </source>
</evidence>
<dbReference type="SFLD" id="SFLDG01082">
    <property type="entry name" value="B12-binding_domain_containing"/>
    <property type="match status" value="1"/>
</dbReference>
<dbReference type="EMBL" id="FQXH01000012">
    <property type="protein sequence ID" value="SHH24580.1"/>
    <property type="molecule type" value="Genomic_DNA"/>
</dbReference>
<dbReference type="InterPro" id="IPR034466">
    <property type="entry name" value="Methyltransferase_Class_B"/>
</dbReference>
<dbReference type="Gene3D" id="3.40.50.280">
    <property type="entry name" value="Cobalamin-binding domain"/>
    <property type="match status" value="1"/>
</dbReference>
<dbReference type="CDD" id="cd01335">
    <property type="entry name" value="Radical_SAM"/>
    <property type="match status" value="1"/>
</dbReference>
<dbReference type="SFLD" id="SFLDS00029">
    <property type="entry name" value="Radical_SAM"/>
    <property type="match status" value="1"/>
</dbReference>
<sequence>MKILLTTLNSKFIHTNLAIRYLNSFCKDLADIEVEEYTINNSIDYILKEIYKKNADLVVFSTYIWNVEDTLKICKNLKKISPHTKILLGGPEVSYDFIEFMRKNDFVDYIIYGEGEITFREFIEYSLGRKDIDKIDGLVYRNNNEVIVNKPRKLIEDLNIIPSPYEKIDKKEYENKIVYYETSRGCPFNCQYCLSSTIKGLRFFDINRVKMELKNLIDARVKQVKFVDRTFNANKKYALDIMKFLMENDNGYTNFHFEVTAHLIDDEMLEFLSTCKEGLFQFEIGVQSTNEDTLKEVGRIQNFDRLAYVVNKVSSFKNIHQHLDLIVGLPYESYESFRNSFNMVFNLDVEHLQIGFLKMLKGSGIRKMADKHGYIFKEYPPYEVLGNKYITYEEILRIKDIEEIFEIYYNSKNFILSMKYIIKNYYNENPFKFFEDLACFWDERGYFKLSQGKNSQYKILLEFYKEKIKNNFDLFKEILKYDYISLGRVSSIPNFFEKIEIGDFKNRCHKFLQDEENIKKYLPEFKNTPAKNIIKYVQFEVFKYDILKLKVNIYEKLDKKLSIVLFIYDVDKKIFEKSKSCKVVI</sequence>
<dbReference type="InterPro" id="IPR023404">
    <property type="entry name" value="rSAM_horseshoe"/>
</dbReference>
<dbReference type="RefSeq" id="WP_072724900.1">
    <property type="nucleotide sequence ID" value="NZ_FQXH01000012.1"/>
</dbReference>
<feature type="domain" description="B12-binding" evidence="6">
    <location>
        <begin position="1"/>
        <end position="133"/>
    </location>
</feature>
<evidence type="ECO:0000256" key="5">
    <source>
        <dbReference type="ARBA" id="ARBA00023014"/>
    </source>
</evidence>
<dbReference type="OrthoDB" id="9801424at2"/>
<dbReference type="Pfam" id="PF04055">
    <property type="entry name" value="Radical_SAM"/>
    <property type="match status" value="1"/>
</dbReference>
<keyword evidence="9" id="KW-1185">Reference proteome</keyword>
<dbReference type="InterPro" id="IPR007197">
    <property type="entry name" value="rSAM"/>
</dbReference>
<proteinExistence type="predicted"/>
<dbReference type="SUPFAM" id="SSF102114">
    <property type="entry name" value="Radical SAM enzymes"/>
    <property type="match status" value="1"/>
</dbReference>
<keyword evidence="3" id="KW-0479">Metal-binding</keyword>
<keyword evidence="5" id="KW-0411">Iron-sulfur</keyword>
<dbReference type="AlphaFoldDB" id="A0A1M5REP9"/>
<dbReference type="GO" id="GO:0003824">
    <property type="term" value="F:catalytic activity"/>
    <property type="evidence" value="ECO:0007669"/>
    <property type="project" value="InterPro"/>
</dbReference>
<feature type="domain" description="Radical SAM core" evidence="7">
    <location>
        <begin position="172"/>
        <end position="402"/>
    </location>
</feature>
<evidence type="ECO:0000256" key="2">
    <source>
        <dbReference type="ARBA" id="ARBA00022691"/>
    </source>
</evidence>
<dbReference type="InterPro" id="IPR006638">
    <property type="entry name" value="Elp3/MiaA/NifB-like_rSAM"/>
</dbReference>
<gene>
    <name evidence="8" type="ORF">SAMN02744040_01341</name>
</gene>
<dbReference type="CDD" id="cd02068">
    <property type="entry name" value="radical_SAM_B12_BD"/>
    <property type="match status" value="1"/>
</dbReference>
<dbReference type="SFLD" id="SFLDG01123">
    <property type="entry name" value="methyltransferase_(Class_B)"/>
    <property type="match status" value="1"/>
</dbReference>
<evidence type="ECO:0000259" key="7">
    <source>
        <dbReference type="PROSITE" id="PS51918"/>
    </source>
</evidence>
<keyword evidence="2" id="KW-0949">S-adenosyl-L-methionine</keyword>
<dbReference type="SUPFAM" id="SSF52242">
    <property type="entry name" value="Cobalamin (vitamin B12)-binding domain"/>
    <property type="match status" value="1"/>
</dbReference>
<dbReference type="PANTHER" id="PTHR43409">
    <property type="entry name" value="ANAEROBIC MAGNESIUM-PROTOPORPHYRIN IX MONOMETHYL ESTER CYCLASE-RELATED"/>
    <property type="match status" value="1"/>
</dbReference>
<dbReference type="GO" id="GO:0051539">
    <property type="term" value="F:4 iron, 4 sulfur cluster binding"/>
    <property type="evidence" value="ECO:0007669"/>
    <property type="project" value="UniProtKB-KW"/>
</dbReference>
<evidence type="ECO:0000256" key="4">
    <source>
        <dbReference type="ARBA" id="ARBA00023004"/>
    </source>
</evidence>
<dbReference type="PROSITE" id="PS51332">
    <property type="entry name" value="B12_BINDING"/>
    <property type="match status" value="1"/>
</dbReference>
<dbReference type="Proteomes" id="UP000242520">
    <property type="component" value="Unassembled WGS sequence"/>
</dbReference>
<dbReference type="InterPro" id="IPR025288">
    <property type="entry name" value="DUF4080"/>
</dbReference>
<evidence type="ECO:0000256" key="3">
    <source>
        <dbReference type="ARBA" id="ARBA00022723"/>
    </source>
</evidence>
<dbReference type="GO" id="GO:0046872">
    <property type="term" value="F:metal ion binding"/>
    <property type="evidence" value="ECO:0007669"/>
    <property type="project" value="UniProtKB-KW"/>
</dbReference>
<dbReference type="InterPro" id="IPR006158">
    <property type="entry name" value="Cobalamin-bd"/>
</dbReference>